<dbReference type="CDD" id="cd00093">
    <property type="entry name" value="HTH_XRE"/>
    <property type="match status" value="1"/>
</dbReference>
<gene>
    <name evidence="2" type="ORF">I6G59_16055</name>
</gene>
<dbReference type="GO" id="GO:0003677">
    <property type="term" value="F:DNA binding"/>
    <property type="evidence" value="ECO:0007669"/>
    <property type="project" value="InterPro"/>
</dbReference>
<feature type="domain" description="HTH cro/C1-type" evidence="1">
    <location>
        <begin position="13"/>
        <end position="67"/>
    </location>
</feature>
<dbReference type="Proteomes" id="UP000594979">
    <property type="component" value="Chromosome"/>
</dbReference>
<name>A0A7T2TGD4_9MICO</name>
<organism evidence="2 3">
    <name type="scientific">Brevibacterium casei</name>
    <dbReference type="NCBI Taxonomy" id="33889"/>
    <lineage>
        <taxon>Bacteria</taxon>
        <taxon>Bacillati</taxon>
        <taxon>Actinomycetota</taxon>
        <taxon>Actinomycetes</taxon>
        <taxon>Micrococcales</taxon>
        <taxon>Brevibacteriaceae</taxon>
        <taxon>Brevibacterium</taxon>
    </lineage>
</organism>
<dbReference type="Gene3D" id="1.10.260.40">
    <property type="entry name" value="lambda repressor-like DNA-binding domains"/>
    <property type="match status" value="1"/>
</dbReference>
<dbReference type="InterPro" id="IPR010982">
    <property type="entry name" value="Lambda_DNA-bd_dom_sf"/>
</dbReference>
<evidence type="ECO:0000259" key="1">
    <source>
        <dbReference type="PROSITE" id="PS50943"/>
    </source>
</evidence>
<dbReference type="AlphaFoldDB" id="A0A7T2TGD4"/>
<dbReference type="RefSeq" id="WP_197931872.1">
    <property type="nucleotide sequence ID" value="NZ_CP065682.1"/>
</dbReference>
<sequence>MKRRALPAVAANVRAELARQGMSQRALADILGKSQTYIYRRLNGETPFTIDDLALIAGHLEIPLAALIADSSPAAPKSVAS</sequence>
<dbReference type="PROSITE" id="PS50943">
    <property type="entry name" value="HTH_CROC1"/>
    <property type="match status" value="1"/>
</dbReference>
<proteinExistence type="predicted"/>
<dbReference type="InterPro" id="IPR001387">
    <property type="entry name" value="Cro/C1-type_HTH"/>
</dbReference>
<protein>
    <submittedName>
        <fullName evidence="2">Helix-turn-helix transcriptional regulator</fullName>
    </submittedName>
</protein>
<dbReference type="SMART" id="SM00530">
    <property type="entry name" value="HTH_XRE"/>
    <property type="match status" value="1"/>
</dbReference>
<dbReference type="Pfam" id="PF01381">
    <property type="entry name" value="HTH_3"/>
    <property type="match status" value="1"/>
</dbReference>
<evidence type="ECO:0000313" key="2">
    <source>
        <dbReference type="EMBL" id="QPS33423.1"/>
    </source>
</evidence>
<reference evidence="2 3" key="1">
    <citation type="submission" date="2020-12" db="EMBL/GenBank/DDBJ databases">
        <title>FDA dAtabase for Regulatory Grade micrObial Sequences (FDA-ARGOS): Supporting development and validation of Infectious Disease Dx tests.</title>
        <authorList>
            <person name="Sproer C."/>
            <person name="Gronow S."/>
            <person name="Severitt S."/>
            <person name="Schroder I."/>
            <person name="Tallon L."/>
            <person name="Sadzewicz L."/>
            <person name="Zhao X."/>
            <person name="Boylan J."/>
            <person name="Ott S."/>
            <person name="Bowen H."/>
            <person name="Vavikolanu K."/>
            <person name="Mehta A."/>
            <person name="Aluvathingal J."/>
            <person name="Nadendla S."/>
            <person name="Lowell S."/>
            <person name="Myers T."/>
            <person name="Yan Y."/>
            <person name="Sichtig H."/>
        </authorList>
    </citation>
    <scope>NUCLEOTIDE SEQUENCE [LARGE SCALE GENOMIC DNA]</scope>
    <source>
        <strain evidence="2 3">FDAARGOS_902</strain>
    </source>
</reference>
<dbReference type="SUPFAM" id="SSF47413">
    <property type="entry name" value="lambda repressor-like DNA-binding domains"/>
    <property type="match status" value="1"/>
</dbReference>
<dbReference type="EMBL" id="CP065682">
    <property type="protein sequence ID" value="QPS33423.1"/>
    <property type="molecule type" value="Genomic_DNA"/>
</dbReference>
<accession>A0A7T2TGD4</accession>
<evidence type="ECO:0000313" key="3">
    <source>
        <dbReference type="Proteomes" id="UP000594979"/>
    </source>
</evidence>
<dbReference type="KEGG" id="bcau:I6G59_16055"/>